<protein>
    <recommendedName>
        <fullName evidence="8">Trafficking protein particle complex subunit 13</fullName>
    </recommendedName>
</protein>
<dbReference type="PANTHER" id="PTHR13134">
    <property type="entry name" value="TRAFFICKING PROTEIN PARTICLE COMPLEX SUBUNIT 13"/>
    <property type="match status" value="1"/>
</dbReference>
<proteinExistence type="inferred from homology"/>
<dbReference type="EMBL" id="CADCXU010016353">
    <property type="protein sequence ID" value="CAB0005394.1"/>
    <property type="molecule type" value="Genomic_DNA"/>
</dbReference>
<evidence type="ECO:0000313" key="5">
    <source>
        <dbReference type="EMBL" id="CAB0005390.1"/>
    </source>
</evidence>
<evidence type="ECO:0008006" key="8">
    <source>
        <dbReference type="Google" id="ProtNLM"/>
    </source>
</evidence>
<evidence type="ECO:0000313" key="7">
    <source>
        <dbReference type="Proteomes" id="UP000479000"/>
    </source>
</evidence>
<accession>A0A6H5GN04</accession>
<dbReference type="Pfam" id="PF23643">
    <property type="entry name" value="TRAPPC13_C"/>
    <property type="match status" value="1"/>
</dbReference>
<dbReference type="GO" id="GO:1990072">
    <property type="term" value="C:TRAPPIII protein complex"/>
    <property type="evidence" value="ECO:0007669"/>
    <property type="project" value="TreeGrafter"/>
</dbReference>
<feature type="domain" description="Trafficking protein particle complex subunit 13 C-terminal" evidence="3">
    <location>
        <begin position="304"/>
        <end position="398"/>
    </location>
</feature>
<comment type="similarity">
    <text evidence="1">Belongs to the TRAPPC13 family.</text>
</comment>
<dbReference type="InterPro" id="IPR055427">
    <property type="entry name" value="TRAPPC13_N"/>
</dbReference>
<dbReference type="AlphaFoldDB" id="A0A6H5GN04"/>
<dbReference type="Proteomes" id="UP000479000">
    <property type="component" value="Unassembled WGS sequence"/>
</dbReference>
<evidence type="ECO:0000313" key="6">
    <source>
        <dbReference type="EMBL" id="CAB0005394.1"/>
    </source>
</evidence>
<dbReference type="PANTHER" id="PTHR13134:SF3">
    <property type="entry name" value="TRAFFICKING PROTEIN PARTICLE COMPLEX SUBUNIT 13"/>
    <property type="match status" value="1"/>
</dbReference>
<dbReference type="Pfam" id="PF23647">
    <property type="entry name" value="TRAPPC13_M"/>
    <property type="match status" value="1"/>
</dbReference>
<evidence type="ECO:0000256" key="1">
    <source>
        <dbReference type="ARBA" id="ARBA00010785"/>
    </source>
</evidence>
<feature type="domain" description="Trafficking protein particle complex subunit 13 middle" evidence="4">
    <location>
        <begin position="173"/>
        <end position="289"/>
    </location>
</feature>
<evidence type="ECO:0000259" key="3">
    <source>
        <dbReference type="Pfam" id="PF23643"/>
    </source>
</evidence>
<reference evidence="6 7" key="1">
    <citation type="submission" date="2020-02" db="EMBL/GenBank/DDBJ databases">
        <authorList>
            <person name="Ferguson B K."/>
        </authorList>
    </citation>
    <scope>NUCLEOTIDE SEQUENCE [LARGE SCALE GENOMIC DNA]</scope>
</reference>
<keyword evidence="7" id="KW-1185">Reference proteome</keyword>
<evidence type="ECO:0000259" key="4">
    <source>
        <dbReference type="Pfam" id="PF23647"/>
    </source>
</evidence>
<gene>
    <name evidence="5" type="ORF">NTEN_LOCUS10867</name>
    <name evidence="6" type="ORF">NTEN_LOCUS10871</name>
</gene>
<feature type="domain" description="Trafficking protein particle complex subunit 13 N-terminal" evidence="2">
    <location>
        <begin position="9"/>
        <end position="169"/>
    </location>
</feature>
<dbReference type="Pfam" id="PF06159">
    <property type="entry name" value="TRAPPC13_N"/>
    <property type="match status" value="1"/>
</dbReference>
<sequence length="430" mass="47839">MDPPTKPDHLVSLKVMRLTRPSLVSPVVVTNDAKDLAGNLFNTALKRDVAAVPGTETINASCFLLLPQCFGSIYLGETFSCYICVNNTSDQLVKDVTFRASLQVPNKTIHFPTETQNSADLPPGGSVDEVIHHEVKEIGHHILVCEVGYCSGALTGERLGFRKYFQFEVHQPLDVKTKLYTVESNDVFFEAKVQNTTSGNLILERVSLESSPYFSVEKYNTLQKVGDLQLNVMAPGEKKQFLYCLRPDWKQVPNLKSLFDTTYIGKLDIVWRSSLGERGRLQTSQLHKKPQEPCDLHLSVVQMPGVVFVRQMFTATFKLSNLTDRMMDIRLHLAQAKGFAWIGPSGVFLGQVAPSGSTTFNLNMVPLATGLLNIQGIRVEDPLQSKVYDYDDIILQVFAVENDQVKKEGRCLAVDTIVEGKDGVRPAQTV</sequence>
<dbReference type="OrthoDB" id="10250284at2759"/>
<dbReference type="InterPro" id="IPR055429">
    <property type="entry name" value="TRAPPC13_M"/>
</dbReference>
<organism evidence="6 7">
    <name type="scientific">Nesidiocoris tenuis</name>
    <dbReference type="NCBI Taxonomy" id="355587"/>
    <lineage>
        <taxon>Eukaryota</taxon>
        <taxon>Metazoa</taxon>
        <taxon>Ecdysozoa</taxon>
        <taxon>Arthropoda</taxon>
        <taxon>Hexapoda</taxon>
        <taxon>Insecta</taxon>
        <taxon>Pterygota</taxon>
        <taxon>Neoptera</taxon>
        <taxon>Paraneoptera</taxon>
        <taxon>Hemiptera</taxon>
        <taxon>Heteroptera</taxon>
        <taxon>Panheteroptera</taxon>
        <taxon>Cimicomorpha</taxon>
        <taxon>Miridae</taxon>
        <taxon>Dicyphina</taxon>
        <taxon>Nesidiocoris</taxon>
    </lineage>
</organism>
<dbReference type="InterPro" id="IPR010378">
    <property type="entry name" value="TRAPPC13"/>
</dbReference>
<dbReference type="EMBL" id="CADCXU010016352">
    <property type="protein sequence ID" value="CAB0005390.1"/>
    <property type="molecule type" value="Genomic_DNA"/>
</dbReference>
<name>A0A6H5GN04_9HEMI</name>
<evidence type="ECO:0000259" key="2">
    <source>
        <dbReference type="Pfam" id="PF06159"/>
    </source>
</evidence>
<dbReference type="InterPro" id="IPR055428">
    <property type="entry name" value="TRAPPC13_C"/>
</dbReference>